<dbReference type="InterPro" id="IPR000415">
    <property type="entry name" value="Nitroreductase-like"/>
</dbReference>
<dbReference type="Proteomes" id="UP001204151">
    <property type="component" value="Unassembled WGS sequence"/>
</dbReference>
<organism evidence="1 2">
    <name type="scientific">Massilia pinisoli</name>
    <dbReference type="NCBI Taxonomy" id="1772194"/>
    <lineage>
        <taxon>Bacteria</taxon>
        <taxon>Pseudomonadati</taxon>
        <taxon>Pseudomonadota</taxon>
        <taxon>Betaproteobacteria</taxon>
        <taxon>Burkholderiales</taxon>
        <taxon>Oxalobacteraceae</taxon>
        <taxon>Telluria group</taxon>
        <taxon>Massilia</taxon>
    </lineage>
</organism>
<evidence type="ECO:0000313" key="1">
    <source>
        <dbReference type="EMBL" id="MCS0585140.1"/>
    </source>
</evidence>
<dbReference type="RefSeq" id="WP_258819670.1">
    <property type="nucleotide sequence ID" value="NZ_JANUGW010000029.1"/>
</dbReference>
<evidence type="ECO:0000313" key="2">
    <source>
        <dbReference type="Proteomes" id="UP001204151"/>
    </source>
</evidence>
<sequence length="348" mass="38422">MTKPFIEHLAACAALAPSADNSQPWQMRWTGDALELHYVSRHPSTNVFDADSHGTLLAIGGLAEYIDVTLAANGVRGQWEWSRPGKQPYGQLELPHDLPENFTIPPGVEARHTNRLPYRTDALEPGLRDKVAAARQGQQRMVVLQDNAARKALVRLVELSSQARFCNRDLHRWLFGSLRETPQEVASGDGLDVATLGLPPGGKTMLNFMSNWKRMAKLNRFGAYKFLAKTETGLISAAPALLCVVGSGSERNAIDAGRLLTRVWTQLNEHGAAVQPYYVVTDQVNRLHTGKLAPGFEDKIGAVEQELHRLLGLAQGEMLHMILRVGYPTKAPARSRRLPLSQVFVSEL</sequence>
<evidence type="ECO:0008006" key="3">
    <source>
        <dbReference type="Google" id="ProtNLM"/>
    </source>
</evidence>
<comment type="caution">
    <text evidence="1">The sequence shown here is derived from an EMBL/GenBank/DDBJ whole genome shotgun (WGS) entry which is preliminary data.</text>
</comment>
<reference evidence="1 2" key="1">
    <citation type="submission" date="2022-08" db="EMBL/GenBank/DDBJ databases">
        <title>Reclassification of Massilia species as members of the genera Telluria, Duganella, Pseudoduganella, Mokoshia gen. nov. and Zemynaea gen. nov. using orthogonal and non-orthogonal genome-based approaches.</title>
        <authorList>
            <person name="Bowman J.P."/>
        </authorList>
    </citation>
    <scope>NUCLEOTIDE SEQUENCE [LARGE SCALE GENOMIC DNA]</scope>
    <source>
        <strain evidence="1 2">JCM 31316</strain>
    </source>
</reference>
<dbReference type="SUPFAM" id="SSF55469">
    <property type="entry name" value="FMN-dependent nitroreductase-like"/>
    <property type="match status" value="1"/>
</dbReference>
<dbReference type="Gene3D" id="3.40.109.10">
    <property type="entry name" value="NADH Oxidase"/>
    <property type="match status" value="1"/>
</dbReference>
<accession>A0ABT1ZYZ7</accession>
<proteinExistence type="predicted"/>
<dbReference type="EMBL" id="JANUGW010000029">
    <property type="protein sequence ID" value="MCS0585140.1"/>
    <property type="molecule type" value="Genomic_DNA"/>
</dbReference>
<protein>
    <recommendedName>
        <fullName evidence="3">Nitroreductase family protein</fullName>
    </recommendedName>
</protein>
<gene>
    <name evidence="1" type="ORF">NX784_26485</name>
</gene>
<keyword evidence="2" id="KW-1185">Reference proteome</keyword>
<name>A0ABT1ZYZ7_9BURK</name>